<dbReference type="GO" id="GO:0070043">
    <property type="term" value="F:rRNA (guanine-N7-)-methyltransferase activity"/>
    <property type="evidence" value="ECO:0007669"/>
    <property type="project" value="TreeGrafter"/>
</dbReference>
<dbReference type="InterPro" id="IPR029063">
    <property type="entry name" value="SAM-dependent_MTases_sf"/>
</dbReference>
<dbReference type="Gene3D" id="3.40.50.150">
    <property type="entry name" value="Vaccinia Virus protein VP39"/>
    <property type="match status" value="1"/>
</dbReference>
<gene>
    <name evidence="4" type="ORF">MNB_ARC-1_157</name>
</gene>
<accession>A0A3B1E4D5</accession>
<keyword evidence="1" id="KW-0963">Cytoplasm</keyword>
<evidence type="ECO:0000256" key="1">
    <source>
        <dbReference type="ARBA" id="ARBA00022490"/>
    </source>
</evidence>
<keyword evidence="4" id="KW-0489">Methyltransferase</keyword>
<keyword evidence="2" id="KW-0698">rRNA processing</keyword>
<dbReference type="HAMAP" id="MF_00074">
    <property type="entry name" value="16SrRNA_methyltr_G"/>
    <property type="match status" value="1"/>
</dbReference>
<evidence type="ECO:0000313" key="4">
    <source>
        <dbReference type="EMBL" id="VAY86476.1"/>
    </source>
</evidence>
<dbReference type="EMBL" id="UOYO01000013">
    <property type="protein sequence ID" value="VAY86476.1"/>
    <property type="molecule type" value="Genomic_DNA"/>
</dbReference>
<dbReference type="PIRSF" id="PIRSF003078">
    <property type="entry name" value="GidB"/>
    <property type="match status" value="1"/>
</dbReference>
<reference evidence="4" key="1">
    <citation type="submission" date="2018-10" db="EMBL/GenBank/DDBJ databases">
        <authorList>
            <person name="Aoki K."/>
        </authorList>
    </citation>
    <scope>NUCLEOTIDE SEQUENCE</scope>
</reference>
<evidence type="ECO:0000256" key="3">
    <source>
        <dbReference type="ARBA" id="ARBA00022679"/>
    </source>
</evidence>
<dbReference type="Pfam" id="PF02527">
    <property type="entry name" value="GidB"/>
    <property type="match status" value="1"/>
</dbReference>
<sequence length="201" mass="23349">MILKRRFEKLGLIFDDKFYKRCNKFIKLLQEWGKVHNLTGSLQIAQIEDNIVDSLYPLIFLNNFENFVDIGTGAGYPGVLISIARPDIKAVFIEPKTKRVSFLNFVKNTLELGNVQIINSRVEDIIPATYDLITSRAVTNTSLLLNITQHIRNENTEYLFYKGSMCNDEIKISNLDKYEIIRQGEYRNYLYIKRQGLVDDI</sequence>
<dbReference type="NCBIfam" id="TIGR00138">
    <property type="entry name" value="rsmG_gidB"/>
    <property type="match status" value="1"/>
</dbReference>
<evidence type="ECO:0000256" key="2">
    <source>
        <dbReference type="ARBA" id="ARBA00022552"/>
    </source>
</evidence>
<organism evidence="4">
    <name type="scientific">hydrothermal vent metagenome</name>
    <dbReference type="NCBI Taxonomy" id="652676"/>
    <lineage>
        <taxon>unclassified sequences</taxon>
        <taxon>metagenomes</taxon>
        <taxon>ecological metagenomes</taxon>
    </lineage>
</organism>
<dbReference type="PANTHER" id="PTHR31760">
    <property type="entry name" value="S-ADENOSYL-L-METHIONINE-DEPENDENT METHYLTRANSFERASES SUPERFAMILY PROTEIN"/>
    <property type="match status" value="1"/>
</dbReference>
<dbReference type="AlphaFoldDB" id="A0A3B1E4D5"/>
<dbReference type="PANTHER" id="PTHR31760:SF0">
    <property type="entry name" value="S-ADENOSYL-L-METHIONINE-DEPENDENT METHYLTRANSFERASES SUPERFAMILY PROTEIN"/>
    <property type="match status" value="1"/>
</dbReference>
<name>A0A3B1E4D5_9ZZZZ</name>
<keyword evidence="3 4" id="KW-0808">Transferase</keyword>
<dbReference type="GO" id="GO:0005829">
    <property type="term" value="C:cytosol"/>
    <property type="evidence" value="ECO:0007669"/>
    <property type="project" value="TreeGrafter"/>
</dbReference>
<protein>
    <submittedName>
        <fullName evidence="4">rRNA small subunit 7-methylguanosine (M7G) methyltransferase GidB</fullName>
    </submittedName>
</protein>
<proteinExistence type="inferred from homology"/>
<dbReference type="InterPro" id="IPR003682">
    <property type="entry name" value="rRNA_ssu_MeTfrase_G"/>
</dbReference>
<dbReference type="SUPFAM" id="SSF53335">
    <property type="entry name" value="S-adenosyl-L-methionine-dependent methyltransferases"/>
    <property type="match status" value="1"/>
</dbReference>